<dbReference type="InterPro" id="IPR036058">
    <property type="entry name" value="Kazal_dom_sf"/>
</dbReference>
<dbReference type="SMART" id="SM00409">
    <property type="entry name" value="IG"/>
    <property type="match status" value="2"/>
</dbReference>
<dbReference type="GO" id="GO:0005615">
    <property type="term" value="C:extracellular space"/>
    <property type="evidence" value="ECO:0007669"/>
    <property type="project" value="TreeGrafter"/>
</dbReference>
<evidence type="ECO:0000259" key="4">
    <source>
        <dbReference type="PROSITE" id="PS50835"/>
    </source>
</evidence>
<accession>A0AAN8PF86</accession>
<dbReference type="Pfam" id="PF13927">
    <property type="entry name" value="Ig_3"/>
    <property type="match status" value="1"/>
</dbReference>
<dbReference type="SUPFAM" id="SSF47473">
    <property type="entry name" value="EF-hand"/>
    <property type="match status" value="1"/>
</dbReference>
<dbReference type="SUPFAM" id="SSF75011">
    <property type="entry name" value="3-carboxy-cis,cis-mucoante lactonizing enzyme"/>
    <property type="match status" value="1"/>
</dbReference>
<dbReference type="Pfam" id="PF07648">
    <property type="entry name" value="Kazal_2"/>
    <property type="match status" value="1"/>
</dbReference>
<protein>
    <recommendedName>
        <fullName evidence="8">Follistatin-related protein 5</fullName>
    </recommendedName>
</protein>
<dbReference type="CDD" id="cd00104">
    <property type="entry name" value="KAZAL_FS"/>
    <property type="match status" value="1"/>
</dbReference>
<dbReference type="InterPro" id="IPR050653">
    <property type="entry name" value="Prot_Inhib_GrowthFact_Antg"/>
</dbReference>
<gene>
    <name evidence="6" type="ORF">SNE40_019287</name>
</gene>
<dbReference type="Gene3D" id="3.30.60.30">
    <property type="match status" value="1"/>
</dbReference>
<evidence type="ECO:0000313" key="7">
    <source>
        <dbReference type="Proteomes" id="UP001347796"/>
    </source>
</evidence>
<organism evidence="6 7">
    <name type="scientific">Patella caerulea</name>
    <name type="common">Rayed Mediterranean limpet</name>
    <dbReference type="NCBI Taxonomy" id="87958"/>
    <lineage>
        <taxon>Eukaryota</taxon>
        <taxon>Metazoa</taxon>
        <taxon>Spiralia</taxon>
        <taxon>Lophotrochozoa</taxon>
        <taxon>Mollusca</taxon>
        <taxon>Gastropoda</taxon>
        <taxon>Patellogastropoda</taxon>
        <taxon>Patelloidea</taxon>
        <taxon>Patellidae</taxon>
        <taxon>Patella</taxon>
    </lineage>
</organism>
<feature type="domain" description="Ig-like" evidence="4">
    <location>
        <begin position="332"/>
        <end position="421"/>
    </location>
</feature>
<dbReference type="SMART" id="SM00280">
    <property type="entry name" value="KAZAL"/>
    <property type="match status" value="1"/>
</dbReference>
<evidence type="ECO:0000256" key="2">
    <source>
        <dbReference type="ARBA" id="ARBA00023157"/>
    </source>
</evidence>
<dbReference type="SUPFAM" id="SSF100895">
    <property type="entry name" value="Kazal-type serine protease inhibitors"/>
    <property type="match status" value="1"/>
</dbReference>
<keyword evidence="1" id="KW-0732">Signal</keyword>
<dbReference type="PANTHER" id="PTHR10913">
    <property type="entry name" value="FOLLISTATIN-RELATED"/>
    <property type="match status" value="1"/>
</dbReference>
<keyword evidence="7" id="KW-1185">Reference proteome</keyword>
<evidence type="ECO:0000259" key="5">
    <source>
        <dbReference type="PROSITE" id="PS51465"/>
    </source>
</evidence>
<dbReference type="InterPro" id="IPR003599">
    <property type="entry name" value="Ig_sub"/>
</dbReference>
<reference evidence="6 7" key="1">
    <citation type="submission" date="2024-01" db="EMBL/GenBank/DDBJ databases">
        <title>The genome of the rayed Mediterranean limpet Patella caerulea (Linnaeus, 1758).</title>
        <authorList>
            <person name="Anh-Thu Weber A."/>
            <person name="Halstead-Nussloch G."/>
        </authorList>
    </citation>
    <scope>NUCLEOTIDE SEQUENCE [LARGE SCALE GENOMIC DNA]</scope>
    <source>
        <strain evidence="6">AATW-2023a</strain>
        <tissue evidence="6">Whole specimen</tissue>
    </source>
</reference>
<feature type="domain" description="Kazal-like" evidence="5">
    <location>
        <begin position="1"/>
        <end position="57"/>
    </location>
</feature>
<keyword evidence="2" id="KW-1015">Disulfide bond</keyword>
<evidence type="ECO:0008006" key="8">
    <source>
        <dbReference type="Google" id="ProtNLM"/>
    </source>
</evidence>
<dbReference type="SMART" id="SM00408">
    <property type="entry name" value="IGc2"/>
    <property type="match status" value="2"/>
</dbReference>
<dbReference type="Proteomes" id="UP001347796">
    <property type="component" value="Unassembled WGS sequence"/>
</dbReference>
<dbReference type="SUPFAM" id="SSF48726">
    <property type="entry name" value="Immunoglobulin"/>
    <property type="match status" value="2"/>
</dbReference>
<dbReference type="GO" id="GO:0030510">
    <property type="term" value="P:regulation of BMP signaling pathway"/>
    <property type="evidence" value="ECO:0007669"/>
    <property type="project" value="TreeGrafter"/>
</dbReference>
<comment type="caution">
    <text evidence="6">The sequence shown here is derived from an EMBL/GenBank/DDBJ whole genome shotgun (WGS) entry which is preliminary data.</text>
</comment>
<dbReference type="InterPro" id="IPR011992">
    <property type="entry name" value="EF-hand-dom_pair"/>
</dbReference>
<dbReference type="InterPro" id="IPR007110">
    <property type="entry name" value="Ig-like_dom"/>
</dbReference>
<dbReference type="PROSITE" id="PS50835">
    <property type="entry name" value="IG_LIKE"/>
    <property type="match status" value="1"/>
</dbReference>
<keyword evidence="3" id="KW-0393">Immunoglobulin domain</keyword>
<name>A0AAN8PF86_PATCE</name>
<sequence>MCHQGVCMCLPNDGCLKHNHPVCGSDGSWYPSHCELHRTACIHRIHIKVDRSNLCLKSDEDTPAITMKPKFKKPSSIDAPVDPKLPAGAIIDSKEIFVGSYKKNHVNSADDKESWKNGVNGKDKGSVDGTDKGCNLKNYNDFKEKLLTHHCARFAEPDCKSEVSKQKDREYLATLIFSYYDRDIDYYLEKSELYEIEKKEDFGQLDNFCSLPDMLLYDDVEPNDNKISVNEFLKAFDKSGKSGKKVDVQIIPTLATAGNGLELKCAIPGAEDIVWKRYESEIGDNTDQGLAVFDDGSLFFSTIGVHHIGNYSCFDRKNNNFKQVHVLKVQMPPVVQVSPMSQMRQSKSDITVKCHAEGIPRPVISWNINEMPLPHDPDHFIQSDDNETLTIRQADYQRDTGAYKCVAKNQAGIAEDVASIFIEDMSHSKIHTSSQKSFGTFLVFHSRGYTAYQPQSCLMRREVRGKFGNFKFIPDNLDSPLTLCPNSKCDWGMSVNVKNQFVFISQPSQNRVVVIETSRKWNPIQVIDTDRQPIGLYYIPHLDQVWVLCWNGRDDGSMKTIVVIRDASQEIQHHSVHTQPVGNRFDLVEQIFMPPQNDLNHHFNFGYIVHAQQRGLFKLDLVEMKYVKVIDFSHFDCIPKSVAFVPIGGHVVVECVVPSTRKTLQIVVDYITDAIVSHLAVPGRPVVSPDSRHVVTVDFLSGKISVSNVTPEGMLEMGFEVIVSTSISDVEFFPSSERKGYDFVMSSADTENIIILSLNNGKVEKIKGTHKVGGDSMMTPSHMTRTVVSGGVFGDYLLTPFDSTISIIDGKHHHVKCEFKGTLQSNGIVFVEN</sequence>
<evidence type="ECO:0000256" key="3">
    <source>
        <dbReference type="ARBA" id="ARBA00023319"/>
    </source>
</evidence>
<dbReference type="GO" id="GO:0030154">
    <property type="term" value="P:cell differentiation"/>
    <property type="evidence" value="ECO:0007669"/>
    <property type="project" value="TreeGrafter"/>
</dbReference>
<dbReference type="EMBL" id="JAZGQO010000014">
    <property type="protein sequence ID" value="KAK6171026.1"/>
    <property type="molecule type" value="Genomic_DNA"/>
</dbReference>
<dbReference type="PROSITE" id="PS51465">
    <property type="entry name" value="KAZAL_2"/>
    <property type="match status" value="1"/>
</dbReference>
<dbReference type="InterPro" id="IPR015943">
    <property type="entry name" value="WD40/YVTN_repeat-like_dom_sf"/>
</dbReference>
<dbReference type="FunFam" id="2.60.40.10:FF:000032">
    <property type="entry name" value="palladin isoform X1"/>
    <property type="match status" value="1"/>
</dbReference>
<evidence type="ECO:0000256" key="1">
    <source>
        <dbReference type="ARBA" id="ARBA00022729"/>
    </source>
</evidence>
<dbReference type="AlphaFoldDB" id="A0AAN8PF86"/>
<dbReference type="InterPro" id="IPR002350">
    <property type="entry name" value="Kazal_dom"/>
</dbReference>
<proteinExistence type="predicted"/>
<dbReference type="InterPro" id="IPR036179">
    <property type="entry name" value="Ig-like_dom_sf"/>
</dbReference>
<dbReference type="InterPro" id="IPR013783">
    <property type="entry name" value="Ig-like_fold"/>
</dbReference>
<dbReference type="Gene3D" id="2.60.40.10">
    <property type="entry name" value="Immunoglobulins"/>
    <property type="match status" value="1"/>
</dbReference>
<dbReference type="InterPro" id="IPR003598">
    <property type="entry name" value="Ig_sub2"/>
</dbReference>
<dbReference type="PANTHER" id="PTHR10913:SF81">
    <property type="entry name" value="KAZAL-LIKE DOMAIN-CONTAINING PROTEIN"/>
    <property type="match status" value="1"/>
</dbReference>
<dbReference type="Gene3D" id="2.130.10.10">
    <property type="entry name" value="YVTN repeat-like/Quinoprotein amine dehydrogenase"/>
    <property type="match status" value="1"/>
</dbReference>
<evidence type="ECO:0000313" key="6">
    <source>
        <dbReference type="EMBL" id="KAK6171026.1"/>
    </source>
</evidence>